<dbReference type="Proteomes" id="UP000307720">
    <property type="component" value="Unassembled WGS sequence"/>
</dbReference>
<proteinExistence type="predicted"/>
<organism evidence="1 2">
    <name type="scientific">Hominisplanchenecus murintestinalis</name>
    <dbReference type="NCBI Taxonomy" id="2941517"/>
    <lineage>
        <taxon>Bacteria</taxon>
        <taxon>Bacillati</taxon>
        <taxon>Bacillota</taxon>
        <taxon>Clostridia</taxon>
        <taxon>Lachnospirales</taxon>
        <taxon>Lachnospiraceae</taxon>
        <taxon>Hominisplanchenecus</taxon>
    </lineage>
</organism>
<reference evidence="1" key="1">
    <citation type="submission" date="2019-04" db="EMBL/GenBank/DDBJ databases">
        <title>Microbes associate with the intestines of laboratory mice.</title>
        <authorList>
            <person name="Navarre W."/>
            <person name="Wong E."/>
            <person name="Huang K."/>
            <person name="Tropini C."/>
            <person name="Ng K."/>
            <person name="Yu B."/>
        </authorList>
    </citation>
    <scope>NUCLEOTIDE SEQUENCE</scope>
    <source>
        <strain evidence="1">NM72_1-8</strain>
    </source>
</reference>
<name>A0AC61R271_9FIRM</name>
<sequence>MGGLKDYERGRNDGLALAGKIVRRGGIEELEKEMKFRGVTGIHTAIAKKELEQATMAIKEMTLDTMLLLSVAVLHDEFGFGGKRCQRFIDRANRIAGSLADDMATWEDYRKMVKEEMGIEMVIRYNR</sequence>
<evidence type="ECO:0000313" key="2">
    <source>
        <dbReference type="Proteomes" id="UP000307720"/>
    </source>
</evidence>
<accession>A0AC61R271</accession>
<keyword evidence="2" id="KW-1185">Reference proteome</keyword>
<comment type="caution">
    <text evidence="1">The sequence shown here is derived from an EMBL/GenBank/DDBJ whole genome shotgun (WGS) entry which is preliminary data.</text>
</comment>
<dbReference type="EMBL" id="SRZB01000009">
    <property type="protein sequence ID" value="TGX99203.1"/>
    <property type="molecule type" value="Genomic_DNA"/>
</dbReference>
<protein>
    <submittedName>
        <fullName evidence="1">Uncharacterized protein</fullName>
    </submittedName>
</protein>
<evidence type="ECO:0000313" key="1">
    <source>
        <dbReference type="EMBL" id="TGX99203.1"/>
    </source>
</evidence>
<gene>
    <name evidence="1" type="ORF">E5357_06225</name>
</gene>